<dbReference type="EMBL" id="VUOC01000004">
    <property type="protein sequence ID" value="KAA2239276.1"/>
    <property type="molecule type" value="Genomic_DNA"/>
</dbReference>
<reference evidence="1 2" key="1">
    <citation type="submission" date="2019-09" db="EMBL/GenBank/DDBJ databases">
        <title>Chitinophaga ginsengihumi sp. nov., isolated from soil of ginseng rhizosphere.</title>
        <authorList>
            <person name="Lee J."/>
        </authorList>
    </citation>
    <scope>NUCLEOTIDE SEQUENCE [LARGE SCALE GENOMIC DNA]</scope>
    <source>
        <strain evidence="1 2">BN140078</strain>
    </source>
</reference>
<dbReference type="Proteomes" id="UP000324611">
    <property type="component" value="Unassembled WGS sequence"/>
</dbReference>
<evidence type="ECO:0000313" key="1">
    <source>
        <dbReference type="EMBL" id="KAA2239276.1"/>
    </source>
</evidence>
<protein>
    <submittedName>
        <fullName evidence="1">Uncharacterized protein</fullName>
    </submittedName>
</protein>
<accession>A0A5B2VL79</accession>
<reference evidence="1 2" key="2">
    <citation type="submission" date="2019-09" db="EMBL/GenBank/DDBJ databases">
        <authorList>
            <person name="Jin C."/>
        </authorList>
    </citation>
    <scope>NUCLEOTIDE SEQUENCE [LARGE SCALE GENOMIC DNA]</scope>
    <source>
        <strain evidence="1 2">BN140078</strain>
    </source>
</reference>
<evidence type="ECO:0000313" key="2">
    <source>
        <dbReference type="Proteomes" id="UP000324611"/>
    </source>
</evidence>
<sequence length="392" mass="43470">MNGIQVTYTELCTLSVEQLFYQNKVCRQYKINPVTDFAFTPTPECRALMLDMDLLFRPTDTSGGFTILANVSGKTGGGNDLLRYAVKKGAKLSFFLQLRNPELINFNDLPLLGISDQVYYFSNIITDAGAPRNSLHLTKSDTGVAEADSMHSSGPAYSFHQNAPVTAGTSIIKHLLTGATIAEKTLVNQNGEADLGFDLRRLPTGVCELWINHVKEDTFYYRGLTINTPVWGVVELSLSSVLDANYRLVEADRSLTPDRPQYMLRFVNRSTIWRYTVQLGANSPLYLEMAGMSPADKATYLDQLNIVSNDTNVHFHRAAVTDKEIEFVSDNALALQEKYVSSSANVGLILNLKKYIGDPKETVVKANLPYPATGTIDTTTDPFIYSDIFLTL</sequence>
<proteinExistence type="predicted"/>
<gene>
    <name evidence="1" type="ORF">F0L74_24020</name>
</gene>
<dbReference type="AlphaFoldDB" id="A0A5B2VL79"/>
<name>A0A5B2VL79_9BACT</name>
<comment type="caution">
    <text evidence="1">The sequence shown here is derived from an EMBL/GenBank/DDBJ whole genome shotgun (WGS) entry which is preliminary data.</text>
</comment>
<dbReference type="RefSeq" id="WP_149840455.1">
    <property type="nucleotide sequence ID" value="NZ_VUOC01000004.1"/>
</dbReference>
<organism evidence="1 2">
    <name type="scientific">Chitinophaga agrisoli</name>
    <dbReference type="NCBI Taxonomy" id="2607653"/>
    <lineage>
        <taxon>Bacteria</taxon>
        <taxon>Pseudomonadati</taxon>
        <taxon>Bacteroidota</taxon>
        <taxon>Chitinophagia</taxon>
        <taxon>Chitinophagales</taxon>
        <taxon>Chitinophagaceae</taxon>
        <taxon>Chitinophaga</taxon>
    </lineage>
</organism>
<keyword evidence="2" id="KW-1185">Reference proteome</keyword>